<dbReference type="Proteomes" id="UP000887580">
    <property type="component" value="Unplaced"/>
</dbReference>
<reference evidence="2" key="1">
    <citation type="submission" date="2022-11" db="UniProtKB">
        <authorList>
            <consortium name="WormBaseParasite"/>
        </authorList>
    </citation>
    <scope>IDENTIFICATION</scope>
</reference>
<accession>A0AC35GWI6</accession>
<organism evidence="1 2">
    <name type="scientific">Panagrolaimus sp. PS1159</name>
    <dbReference type="NCBI Taxonomy" id="55785"/>
    <lineage>
        <taxon>Eukaryota</taxon>
        <taxon>Metazoa</taxon>
        <taxon>Ecdysozoa</taxon>
        <taxon>Nematoda</taxon>
        <taxon>Chromadorea</taxon>
        <taxon>Rhabditida</taxon>
        <taxon>Tylenchina</taxon>
        <taxon>Panagrolaimomorpha</taxon>
        <taxon>Panagrolaimoidea</taxon>
        <taxon>Panagrolaimidae</taxon>
        <taxon>Panagrolaimus</taxon>
    </lineage>
</organism>
<name>A0AC35GWI6_9BILA</name>
<evidence type="ECO:0000313" key="1">
    <source>
        <dbReference type="Proteomes" id="UP000887580"/>
    </source>
</evidence>
<dbReference type="WBParaSite" id="PS1159_v2.g9363.t1">
    <property type="protein sequence ID" value="PS1159_v2.g9363.t1"/>
    <property type="gene ID" value="PS1159_v2.g9363"/>
</dbReference>
<sequence>MERSPYSVDRNRRETSERGSVRGSDNDSRERRSRHDRESERRSRHSSPDEKYRKRKKTKEGSTDSRHYSDRDRRERKKDDKDLKNISSSSSSTKRGKTDCSPKDSNRNKDDSQKSLKPCDMPINISSEFEAESITDDSENDESPFTTLNVPKTVLLADFKEFVHPKEMIVSVENIPKGLFKSLKHILLPENLQRPIYF</sequence>
<protein>
    <submittedName>
        <fullName evidence="2">Uncharacterized protein</fullName>
    </submittedName>
</protein>
<evidence type="ECO:0000313" key="2">
    <source>
        <dbReference type="WBParaSite" id="PS1159_v2.g9363.t1"/>
    </source>
</evidence>
<proteinExistence type="predicted"/>